<feature type="compositionally biased region" description="Basic residues" evidence="1">
    <location>
        <begin position="1"/>
        <end position="26"/>
    </location>
</feature>
<reference evidence="3" key="1">
    <citation type="submission" date="2005-09" db="EMBL/GenBank/DDBJ databases">
        <authorList>
            <person name="Mural R.J."/>
            <person name="Li P.W."/>
            <person name="Adams M.D."/>
            <person name="Amanatides P.G."/>
            <person name="Baden-Tillson H."/>
            <person name="Barnstead M."/>
            <person name="Chin S.H."/>
            <person name="Dew I."/>
            <person name="Evans C.A."/>
            <person name="Ferriera S."/>
            <person name="Flanigan M."/>
            <person name="Fosler C."/>
            <person name="Glodek A."/>
            <person name="Gu Z."/>
            <person name="Holt R.A."/>
            <person name="Jennings D."/>
            <person name="Kraft C.L."/>
            <person name="Lu F."/>
            <person name="Nguyen T."/>
            <person name="Nusskern D.R."/>
            <person name="Pfannkoch C.M."/>
            <person name="Sitter C."/>
            <person name="Sutton G.G."/>
            <person name="Venter J.C."/>
            <person name="Wang Z."/>
            <person name="Woodage T."/>
            <person name="Zheng X.H."/>
            <person name="Zhong F."/>
        </authorList>
    </citation>
    <scope>NUCLEOTIDE SEQUENCE [LARGE SCALE GENOMIC DNA]</scope>
    <source>
        <strain>BN</strain>
        <strain evidence="3">Sprague-Dawley</strain>
    </source>
</reference>
<accession>A6HZD8</accession>
<name>A6HZD8_RAT</name>
<evidence type="ECO:0000256" key="1">
    <source>
        <dbReference type="SAM" id="MobiDB-lite"/>
    </source>
</evidence>
<dbReference type="EMBL" id="CH473953">
    <property type="protein sequence ID" value="EDM12569.1"/>
    <property type="molecule type" value="Genomic_DNA"/>
</dbReference>
<proteinExistence type="predicted"/>
<evidence type="ECO:0000313" key="2">
    <source>
        <dbReference type="EMBL" id="EDM12569.1"/>
    </source>
</evidence>
<evidence type="ECO:0000313" key="3">
    <source>
        <dbReference type="Proteomes" id="UP000234681"/>
    </source>
</evidence>
<protein>
    <submittedName>
        <fullName evidence="2">RCG48440, isoform CRA_b</fullName>
    </submittedName>
</protein>
<feature type="region of interest" description="Disordered" evidence="1">
    <location>
        <begin position="1"/>
        <end position="27"/>
    </location>
</feature>
<dbReference type="AlphaFoldDB" id="A6HZD8"/>
<organism evidence="2 3">
    <name type="scientific">Rattus norvegicus</name>
    <name type="common">Rat</name>
    <dbReference type="NCBI Taxonomy" id="10116"/>
    <lineage>
        <taxon>Eukaryota</taxon>
        <taxon>Metazoa</taxon>
        <taxon>Chordata</taxon>
        <taxon>Craniata</taxon>
        <taxon>Vertebrata</taxon>
        <taxon>Euteleostomi</taxon>
        <taxon>Mammalia</taxon>
        <taxon>Eutheria</taxon>
        <taxon>Euarchontoglires</taxon>
        <taxon>Glires</taxon>
        <taxon>Rodentia</taxon>
        <taxon>Myomorpha</taxon>
        <taxon>Muroidea</taxon>
        <taxon>Muridae</taxon>
        <taxon>Murinae</taxon>
        <taxon>Rattus</taxon>
    </lineage>
</organism>
<gene>
    <name evidence="2" type="ORF">rCG_48440</name>
</gene>
<dbReference type="Proteomes" id="UP000234681">
    <property type="component" value="Chromosome 1"/>
</dbReference>
<sequence>MRKQRTSMRKQRTSRRKQGLPRRKSNLLHNQRVFLARATPLMFPYLCQHPAYSQKIHTGMPHQSAPL</sequence>